<gene>
    <name evidence="1" type="ORF">FLK61_00320</name>
</gene>
<dbReference type="Proteomes" id="UP000318138">
    <property type="component" value="Plasmid unnamed1"/>
</dbReference>
<accession>A0A856M5G6</accession>
<reference evidence="1 2" key="1">
    <citation type="submission" date="2019-07" db="EMBL/GenBank/DDBJ databases">
        <title>Bacillus alkalisoli sp. nov. isolated from saline soil.</title>
        <authorList>
            <person name="Sun J.-Q."/>
            <person name="Xu L."/>
        </authorList>
    </citation>
    <scope>NUCLEOTIDE SEQUENCE [LARGE SCALE GENOMIC DNA]</scope>
    <source>
        <strain evidence="1 2">M4U3P1</strain>
        <plasmid evidence="1 2">unnamed1</plasmid>
    </source>
</reference>
<dbReference type="EMBL" id="CP041370">
    <property type="protein sequence ID" value="QDK92295.1"/>
    <property type="molecule type" value="Genomic_DNA"/>
</dbReference>
<keyword evidence="2" id="KW-1185">Reference proteome</keyword>
<dbReference type="RefSeq" id="WP_013603270.1">
    <property type="nucleotide sequence ID" value="NZ_CP041370.1"/>
</dbReference>
<protein>
    <submittedName>
        <fullName evidence="1">Uncharacterized protein</fullName>
    </submittedName>
</protein>
<keyword evidence="1" id="KW-0614">Plasmid</keyword>
<name>A0A856M5G6_9BACI</name>
<proteinExistence type="predicted"/>
<evidence type="ECO:0000313" key="2">
    <source>
        <dbReference type="Proteomes" id="UP000318138"/>
    </source>
</evidence>
<dbReference type="KEGG" id="psua:FLK61_00320"/>
<sequence>MMILVRLDNSVTIYKPITADSGRIISSRYKDLPAHLEAASEIKVDYPFGMKKRLRYVEKLGFRLKETLHFDDTAPYSRNRQIWSK</sequence>
<geneLocation type="plasmid" evidence="1 2">
    <name>unnamed1</name>
</geneLocation>
<evidence type="ECO:0000313" key="1">
    <source>
        <dbReference type="EMBL" id="QDK92295.1"/>
    </source>
</evidence>
<organism evidence="1 2">
    <name type="scientific">Paenalkalicoccus suaedae</name>
    <dbReference type="NCBI Taxonomy" id="2592382"/>
    <lineage>
        <taxon>Bacteria</taxon>
        <taxon>Bacillati</taxon>
        <taxon>Bacillota</taxon>
        <taxon>Bacilli</taxon>
        <taxon>Bacillales</taxon>
        <taxon>Bacillaceae</taxon>
        <taxon>Paenalkalicoccus</taxon>
    </lineage>
</organism>
<dbReference type="AlphaFoldDB" id="A0A856M5G6"/>